<reference evidence="7 8" key="1">
    <citation type="journal article" date="2015" name="Nature">
        <title>rRNA introns, odd ribosomes, and small enigmatic genomes across a large radiation of phyla.</title>
        <authorList>
            <person name="Brown C.T."/>
            <person name="Hug L.A."/>
            <person name="Thomas B.C."/>
            <person name="Sharon I."/>
            <person name="Castelle C.J."/>
            <person name="Singh A."/>
            <person name="Wilkins M.J."/>
            <person name="Williams K.H."/>
            <person name="Banfield J.F."/>
        </authorList>
    </citation>
    <scope>NUCLEOTIDE SEQUENCE [LARGE SCALE GENOMIC DNA]</scope>
</reference>
<feature type="transmembrane region" description="Helical" evidence="5">
    <location>
        <begin position="36"/>
        <end position="56"/>
    </location>
</feature>
<dbReference type="InterPro" id="IPR029060">
    <property type="entry name" value="PIN-like_dom_sf"/>
</dbReference>
<organism evidence="7 8">
    <name type="scientific">candidate division CPR2 bacterium GW2011_GWC1_41_48</name>
    <dbReference type="NCBI Taxonomy" id="1618344"/>
    <lineage>
        <taxon>Bacteria</taxon>
        <taxon>Bacteria division CPR2</taxon>
    </lineage>
</organism>
<keyword evidence="5" id="KW-0812">Transmembrane</keyword>
<evidence type="ECO:0000256" key="3">
    <source>
        <dbReference type="ARBA" id="ARBA00022801"/>
    </source>
</evidence>
<dbReference type="CDD" id="cd09877">
    <property type="entry name" value="PIN_YacL-like"/>
    <property type="match status" value="1"/>
</dbReference>
<evidence type="ECO:0000256" key="2">
    <source>
        <dbReference type="ARBA" id="ARBA00022722"/>
    </source>
</evidence>
<feature type="domain" description="TRAM" evidence="6">
    <location>
        <begin position="241"/>
        <end position="302"/>
    </location>
</feature>
<evidence type="ECO:0000259" key="6">
    <source>
        <dbReference type="PROSITE" id="PS50926"/>
    </source>
</evidence>
<feature type="transmembrane region" description="Helical" evidence="5">
    <location>
        <begin position="62"/>
        <end position="84"/>
    </location>
</feature>
<sequence length="326" mass="35628">MSMLNVLILSLVSIIIGGLTFVLIKKLLKTSSKSVFIGLFGVLIGLIIGALLSLPLSRIPGFFGYWLPIIISLVAVASSVYIVLNQKEAIISAFSGLGSLLSLVKPSQHLHNEILVDTSVLIDGRFIDIAKSGFVFGKILVPHFVIQELQLIADKGDKLKRERGRRGLESLNVLKNKLKLKVEIIEDDTTKAKDVDSKLVEIAKKRGSDIITTDYNLNRVAKIHGVKVLNINELSNAVKAVFIPGEEMKIKVVQLGKEKGQGVGYLPDGTMIVVEGGDKMVGQEVTAEVSRIFQTIAGKMIFAIPIGSNKQRTKNKNTNERFKNNS</sequence>
<keyword evidence="3" id="KW-0378">Hydrolase</keyword>
<evidence type="ECO:0000313" key="8">
    <source>
        <dbReference type="Proteomes" id="UP000033869"/>
    </source>
</evidence>
<dbReference type="PANTHER" id="PTHR11603">
    <property type="entry name" value="AAA FAMILY ATPASE"/>
    <property type="match status" value="1"/>
</dbReference>
<keyword evidence="4" id="KW-0460">Magnesium</keyword>
<dbReference type="Pfam" id="PF01938">
    <property type="entry name" value="TRAM"/>
    <property type="match status" value="1"/>
</dbReference>
<dbReference type="InterPro" id="IPR002792">
    <property type="entry name" value="TRAM_dom"/>
</dbReference>
<keyword evidence="5" id="KW-0472">Membrane</keyword>
<evidence type="ECO:0000313" key="7">
    <source>
        <dbReference type="EMBL" id="KKS08805.1"/>
    </source>
</evidence>
<evidence type="ECO:0000256" key="4">
    <source>
        <dbReference type="ARBA" id="ARBA00022842"/>
    </source>
</evidence>
<protein>
    <submittedName>
        <fullName evidence="7">PilT protein domain protein</fullName>
    </submittedName>
</protein>
<dbReference type="PATRIC" id="fig|1618344.3.peg.938"/>
<proteinExistence type="predicted"/>
<dbReference type="InterPro" id="IPR052041">
    <property type="entry name" value="Nucleic_acid_metab_PIN/TRAM"/>
</dbReference>
<dbReference type="Gene3D" id="3.40.50.1010">
    <property type="entry name" value="5'-nuclease"/>
    <property type="match status" value="1"/>
</dbReference>
<feature type="transmembrane region" description="Helical" evidence="5">
    <location>
        <begin position="6"/>
        <end position="24"/>
    </location>
</feature>
<evidence type="ECO:0000256" key="5">
    <source>
        <dbReference type="SAM" id="Phobius"/>
    </source>
</evidence>
<comment type="cofactor">
    <cofactor evidence="1">
        <name>Mg(2+)</name>
        <dbReference type="ChEBI" id="CHEBI:18420"/>
    </cofactor>
</comment>
<comment type="caution">
    <text evidence="7">The sequence shown here is derived from an EMBL/GenBank/DDBJ whole genome shotgun (WGS) entry which is preliminary data.</text>
</comment>
<gene>
    <name evidence="7" type="ORF">UU65_C0004G0016</name>
</gene>
<dbReference type="GO" id="GO:0004518">
    <property type="term" value="F:nuclease activity"/>
    <property type="evidence" value="ECO:0007669"/>
    <property type="project" value="UniProtKB-KW"/>
</dbReference>
<dbReference type="PROSITE" id="PS50926">
    <property type="entry name" value="TRAM"/>
    <property type="match status" value="1"/>
</dbReference>
<dbReference type="AlphaFoldDB" id="A0A0G0W765"/>
<dbReference type="SUPFAM" id="SSF88723">
    <property type="entry name" value="PIN domain-like"/>
    <property type="match status" value="1"/>
</dbReference>
<dbReference type="InterPro" id="IPR002716">
    <property type="entry name" value="PIN_dom"/>
</dbReference>
<name>A0A0G0W765_UNCC2</name>
<dbReference type="PANTHER" id="PTHR11603:SF147">
    <property type="entry name" value="MEMBRANE PROTEIN"/>
    <property type="match status" value="1"/>
</dbReference>
<keyword evidence="5" id="KW-1133">Transmembrane helix</keyword>
<dbReference type="GO" id="GO:0016787">
    <property type="term" value="F:hydrolase activity"/>
    <property type="evidence" value="ECO:0007669"/>
    <property type="project" value="UniProtKB-KW"/>
</dbReference>
<dbReference type="Proteomes" id="UP000033869">
    <property type="component" value="Unassembled WGS sequence"/>
</dbReference>
<dbReference type="SMART" id="SM00670">
    <property type="entry name" value="PINc"/>
    <property type="match status" value="1"/>
</dbReference>
<accession>A0A0G0W765</accession>
<evidence type="ECO:0000256" key="1">
    <source>
        <dbReference type="ARBA" id="ARBA00001946"/>
    </source>
</evidence>
<dbReference type="EMBL" id="LCBL01000004">
    <property type="protein sequence ID" value="KKS08805.1"/>
    <property type="molecule type" value="Genomic_DNA"/>
</dbReference>
<keyword evidence="2" id="KW-0540">Nuclease</keyword>